<protein>
    <submittedName>
        <fullName evidence="5">LacI family DNA-binding transcriptional regulator</fullName>
    </submittedName>
</protein>
<evidence type="ECO:0000256" key="3">
    <source>
        <dbReference type="ARBA" id="ARBA00023163"/>
    </source>
</evidence>
<evidence type="ECO:0000259" key="4">
    <source>
        <dbReference type="PROSITE" id="PS50932"/>
    </source>
</evidence>
<keyword evidence="2 5" id="KW-0238">DNA-binding</keyword>
<dbReference type="PROSITE" id="PS50932">
    <property type="entry name" value="HTH_LACI_2"/>
    <property type="match status" value="1"/>
</dbReference>
<dbReference type="InterPro" id="IPR000843">
    <property type="entry name" value="HTH_LacI"/>
</dbReference>
<organism evidence="5 6">
    <name type="scientific">Arthrobacter cavernae</name>
    <dbReference type="NCBI Taxonomy" id="2817681"/>
    <lineage>
        <taxon>Bacteria</taxon>
        <taxon>Bacillati</taxon>
        <taxon>Actinomycetota</taxon>
        <taxon>Actinomycetes</taxon>
        <taxon>Micrococcales</taxon>
        <taxon>Micrococcaceae</taxon>
        <taxon>Arthrobacter</taxon>
    </lineage>
</organism>
<evidence type="ECO:0000256" key="2">
    <source>
        <dbReference type="ARBA" id="ARBA00023125"/>
    </source>
</evidence>
<dbReference type="CDD" id="cd01392">
    <property type="entry name" value="HTH_LacI"/>
    <property type="match status" value="1"/>
</dbReference>
<keyword evidence="6" id="KW-1185">Reference proteome</keyword>
<dbReference type="Proteomes" id="UP000664164">
    <property type="component" value="Unassembled WGS sequence"/>
</dbReference>
<dbReference type="Pfam" id="PF00356">
    <property type="entry name" value="LacI"/>
    <property type="match status" value="1"/>
</dbReference>
<dbReference type="SMART" id="SM00354">
    <property type="entry name" value="HTH_LACI"/>
    <property type="match status" value="1"/>
</dbReference>
<feature type="domain" description="HTH lacI-type" evidence="4">
    <location>
        <begin position="23"/>
        <end position="75"/>
    </location>
</feature>
<evidence type="ECO:0000313" key="6">
    <source>
        <dbReference type="Proteomes" id="UP000664164"/>
    </source>
</evidence>
<dbReference type="PROSITE" id="PS00356">
    <property type="entry name" value="HTH_LACI_1"/>
    <property type="match status" value="1"/>
</dbReference>
<dbReference type="GO" id="GO:0003700">
    <property type="term" value="F:DNA-binding transcription factor activity"/>
    <property type="evidence" value="ECO:0007669"/>
    <property type="project" value="TreeGrafter"/>
</dbReference>
<keyword evidence="1" id="KW-0805">Transcription regulation</keyword>
<proteinExistence type="predicted"/>
<dbReference type="PANTHER" id="PTHR30146">
    <property type="entry name" value="LACI-RELATED TRANSCRIPTIONAL REPRESSOR"/>
    <property type="match status" value="1"/>
</dbReference>
<comment type="caution">
    <text evidence="5">The sequence shown here is derived from an EMBL/GenBank/DDBJ whole genome shotgun (WGS) entry which is preliminary data.</text>
</comment>
<evidence type="ECO:0000313" key="5">
    <source>
        <dbReference type="EMBL" id="MBO1269937.1"/>
    </source>
</evidence>
<dbReference type="SUPFAM" id="SSF47413">
    <property type="entry name" value="lambda repressor-like DNA-binding domains"/>
    <property type="match status" value="1"/>
</dbReference>
<dbReference type="PANTHER" id="PTHR30146:SF109">
    <property type="entry name" value="HTH-TYPE TRANSCRIPTIONAL REGULATOR GALS"/>
    <property type="match status" value="1"/>
</dbReference>
<dbReference type="InterPro" id="IPR010982">
    <property type="entry name" value="Lambda_DNA-bd_dom_sf"/>
</dbReference>
<dbReference type="Gene3D" id="1.10.260.40">
    <property type="entry name" value="lambda repressor-like DNA-binding domains"/>
    <property type="match status" value="1"/>
</dbReference>
<keyword evidence="3" id="KW-0804">Transcription</keyword>
<reference evidence="5" key="1">
    <citation type="submission" date="2021-03" db="EMBL/GenBank/DDBJ databases">
        <title>A new species, PO-11, isolated from a karst cave deposit.</title>
        <authorList>
            <person name="Zhaoxiaoyong W."/>
        </authorList>
    </citation>
    <scope>NUCLEOTIDE SEQUENCE</scope>
    <source>
        <strain evidence="5">PO-11</strain>
    </source>
</reference>
<dbReference type="EMBL" id="JAFNLL010000074">
    <property type="protein sequence ID" value="MBO1269937.1"/>
    <property type="molecule type" value="Genomic_DNA"/>
</dbReference>
<dbReference type="AlphaFoldDB" id="A0A939KKP4"/>
<evidence type="ECO:0000256" key="1">
    <source>
        <dbReference type="ARBA" id="ARBA00023015"/>
    </source>
</evidence>
<gene>
    <name evidence="5" type="ORF">J1902_18590</name>
</gene>
<sequence>MVAPGPTAGAVTEPALPPRAADIRDVAAAAGVSTATVSRALRGVLRVAAATRKRVLEAAADLGYVPSAAASELALGRGAQWHSFPARRNPADLQDAGVPGHHGTLEGLLPLEGLLGARVAPYSFLPDSRRNPRSGMTTAPS</sequence>
<name>A0A939KKP4_9MICC</name>
<accession>A0A939KKP4</accession>
<dbReference type="GO" id="GO:0000976">
    <property type="term" value="F:transcription cis-regulatory region binding"/>
    <property type="evidence" value="ECO:0007669"/>
    <property type="project" value="TreeGrafter"/>
</dbReference>